<evidence type="ECO:0000256" key="8">
    <source>
        <dbReference type="ARBA" id="ARBA00023157"/>
    </source>
</evidence>
<organism evidence="15 16">
    <name type="scientific">Brachionus plicatilis</name>
    <name type="common">Marine rotifer</name>
    <name type="synonym">Brachionus muelleri</name>
    <dbReference type="NCBI Taxonomy" id="10195"/>
    <lineage>
        <taxon>Eukaryota</taxon>
        <taxon>Metazoa</taxon>
        <taxon>Spiralia</taxon>
        <taxon>Gnathifera</taxon>
        <taxon>Rotifera</taxon>
        <taxon>Eurotatoria</taxon>
        <taxon>Monogononta</taxon>
        <taxon>Pseudotrocha</taxon>
        <taxon>Ploima</taxon>
        <taxon>Brachionidae</taxon>
        <taxon>Brachionus</taxon>
    </lineage>
</organism>
<comment type="caution">
    <text evidence="11">Lacks conserved residue(s) required for the propagation of feature annotation.</text>
</comment>
<dbReference type="InterPro" id="IPR000033">
    <property type="entry name" value="LDLR_classB_rpt"/>
</dbReference>
<dbReference type="EMBL" id="REGN01011461">
    <property type="protein sequence ID" value="RMZ97356.1"/>
    <property type="molecule type" value="Genomic_DNA"/>
</dbReference>
<dbReference type="SUPFAM" id="SSF63825">
    <property type="entry name" value="YWTD domain"/>
    <property type="match status" value="1"/>
</dbReference>
<dbReference type="InterPro" id="IPR002172">
    <property type="entry name" value="LDrepeatLR_classA_rpt"/>
</dbReference>
<dbReference type="PRINTS" id="PR00261">
    <property type="entry name" value="LDLRECEPTOR"/>
</dbReference>
<feature type="non-terminal residue" evidence="15">
    <location>
        <position position="1"/>
    </location>
</feature>
<dbReference type="Pfam" id="PF07645">
    <property type="entry name" value="EGF_CA"/>
    <property type="match status" value="1"/>
</dbReference>
<dbReference type="PROSITE" id="PS01187">
    <property type="entry name" value="EGF_CA"/>
    <property type="match status" value="1"/>
</dbReference>
<dbReference type="FunFam" id="2.10.25.10:FF:000009">
    <property type="entry name" value="Low-density lipoprotein receptor isoform 1"/>
    <property type="match status" value="1"/>
</dbReference>
<dbReference type="SMART" id="SM00179">
    <property type="entry name" value="EGF_CA"/>
    <property type="match status" value="2"/>
</dbReference>
<dbReference type="GO" id="GO:0016324">
    <property type="term" value="C:apical plasma membrane"/>
    <property type="evidence" value="ECO:0007669"/>
    <property type="project" value="TreeGrafter"/>
</dbReference>
<dbReference type="InterPro" id="IPR011042">
    <property type="entry name" value="6-blade_b-propeller_TolB-like"/>
</dbReference>
<dbReference type="GO" id="GO:0042562">
    <property type="term" value="F:hormone binding"/>
    <property type="evidence" value="ECO:0007669"/>
    <property type="project" value="TreeGrafter"/>
</dbReference>
<evidence type="ECO:0000256" key="2">
    <source>
        <dbReference type="ARBA" id="ARBA00022536"/>
    </source>
</evidence>
<dbReference type="InterPro" id="IPR000152">
    <property type="entry name" value="EGF-type_Asp/Asn_hydroxyl_site"/>
</dbReference>
<dbReference type="GO" id="GO:0006898">
    <property type="term" value="P:receptor-mediated endocytosis"/>
    <property type="evidence" value="ECO:0007669"/>
    <property type="project" value="TreeGrafter"/>
</dbReference>
<dbReference type="CDD" id="cd00112">
    <property type="entry name" value="LDLa"/>
    <property type="match status" value="5"/>
</dbReference>
<dbReference type="OrthoDB" id="664115at2759"/>
<dbReference type="FunFam" id="4.10.400.10:FF:000011">
    <property type="entry name" value="Low-density lipoprotein receptor-related protein 1"/>
    <property type="match status" value="1"/>
</dbReference>
<feature type="disulfide bond" evidence="12">
    <location>
        <begin position="146"/>
        <end position="161"/>
    </location>
</feature>
<evidence type="ECO:0000256" key="3">
    <source>
        <dbReference type="ARBA" id="ARBA00022583"/>
    </source>
</evidence>
<gene>
    <name evidence="15" type="ORF">BpHYR1_041050</name>
</gene>
<dbReference type="Pfam" id="PF00058">
    <property type="entry name" value="Ldl_recept_b"/>
    <property type="match status" value="1"/>
</dbReference>
<dbReference type="InterPro" id="IPR018097">
    <property type="entry name" value="EGF_Ca-bd_CS"/>
</dbReference>
<evidence type="ECO:0000256" key="1">
    <source>
        <dbReference type="ARBA" id="ARBA00004479"/>
    </source>
</evidence>
<dbReference type="PANTHER" id="PTHR22722:SF14">
    <property type="entry name" value="MEGALIN, ISOFORM A"/>
    <property type="match status" value="1"/>
</dbReference>
<keyword evidence="10" id="KW-0325">Glycoprotein</keyword>
<dbReference type="PROSITE" id="PS01209">
    <property type="entry name" value="LDLRA_1"/>
    <property type="match status" value="3"/>
</dbReference>
<dbReference type="Proteomes" id="UP000276133">
    <property type="component" value="Unassembled WGS sequence"/>
</dbReference>
<evidence type="ECO:0000256" key="6">
    <source>
        <dbReference type="ARBA" id="ARBA00022989"/>
    </source>
</evidence>
<dbReference type="InterPro" id="IPR023415">
    <property type="entry name" value="LDLR_class-A_CS"/>
</dbReference>
<feature type="disulfide bond" evidence="12">
    <location>
        <begin position="166"/>
        <end position="178"/>
    </location>
</feature>
<feature type="repeat" description="LDL-receptor class B" evidence="13">
    <location>
        <begin position="374"/>
        <end position="416"/>
    </location>
</feature>
<evidence type="ECO:0000313" key="15">
    <source>
        <dbReference type="EMBL" id="RMZ97356.1"/>
    </source>
</evidence>
<dbReference type="PROSITE" id="PS50068">
    <property type="entry name" value="LDLRA_2"/>
    <property type="match status" value="5"/>
</dbReference>
<sequence length="474" mass="52485">QNFNGNSVLFFNDTENDCGDSSDETDCFAGQCDPLTQFECHGQDGRCIDKTLVCNGRNDCLNNHDEENCPQIECSSGEFKCVLDNICINSTKKCDGFYDCPSLTDEQNCRIRPVQTACQQDEFYCGIVRSGSFNVRLSCIPKYWVCDGHQDCDNGQDESSCPSIECDPGYFKCNNSKCVPINWRCDGEDDCGDNTDEKNCPGLTPQCKSNEFRCEGTIGNCVNYTKLCNNVADCPDGSDEGAFCGRDDCSVQNGGCSHYCHQSPIGSLCFCPLGFQTSNLTNFKRCEDIDECSVESSCSQKCTNFAGGYYCACEPGYSRSGKTCKALTRQFAKIYITNGRNLIISNIEGTVLTSVRKPSLMQSVTAFDFHNRTGRIFWADSYTKSIYSSFENGSSTLRVISGGITLVESIAVDWIGNNIYWADYGLQHIEVAKTDGSRRKILFNINGSPLLKNCCPQTKNFSPQTKNFLTQITT</sequence>
<dbReference type="PROSITE" id="PS00010">
    <property type="entry name" value="ASX_HYDROXYL"/>
    <property type="match status" value="1"/>
</dbReference>
<keyword evidence="3" id="KW-0254">Endocytosis</keyword>
<evidence type="ECO:0000256" key="11">
    <source>
        <dbReference type="PROSITE-ProRule" id="PRU00076"/>
    </source>
</evidence>
<dbReference type="Gene3D" id="2.120.10.30">
    <property type="entry name" value="TolB, C-terminal domain"/>
    <property type="match status" value="1"/>
</dbReference>
<evidence type="ECO:0000256" key="12">
    <source>
        <dbReference type="PROSITE-ProRule" id="PRU00124"/>
    </source>
</evidence>
<keyword evidence="4" id="KW-0812">Transmembrane</keyword>
<dbReference type="Pfam" id="PF00057">
    <property type="entry name" value="Ldl_recept_a"/>
    <property type="match status" value="5"/>
</dbReference>
<keyword evidence="2 11" id="KW-0245">EGF-like domain</keyword>
<dbReference type="SMART" id="SM00192">
    <property type="entry name" value="LDLa"/>
    <property type="match status" value="5"/>
</dbReference>
<feature type="domain" description="EGF-like" evidence="14">
    <location>
        <begin position="288"/>
        <end position="325"/>
    </location>
</feature>
<keyword evidence="6" id="KW-1133">Transmembrane helix</keyword>
<evidence type="ECO:0000256" key="7">
    <source>
        <dbReference type="ARBA" id="ARBA00023136"/>
    </source>
</evidence>
<evidence type="ECO:0000259" key="14">
    <source>
        <dbReference type="PROSITE" id="PS50026"/>
    </source>
</evidence>
<keyword evidence="16" id="KW-1185">Reference proteome</keyword>
<dbReference type="GO" id="GO:0043235">
    <property type="term" value="C:receptor complex"/>
    <property type="evidence" value="ECO:0007669"/>
    <property type="project" value="TreeGrafter"/>
</dbReference>
<feature type="disulfide bond" evidence="12">
    <location>
        <begin position="94"/>
        <end position="109"/>
    </location>
</feature>
<dbReference type="Gene3D" id="4.10.400.10">
    <property type="entry name" value="Low-density Lipoprotein Receptor"/>
    <property type="match status" value="5"/>
</dbReference>
<dbReference type="InterPro" id="IPR001881">
    <property type="entry name" value="EGF-like_Ca-bd_dom"/>
</dbReference>
<evidence type="ECO:0000256" key="10">
    <source>
        <dbReference type="ARBA" id="ARBA00023180"/>
    </source>
</evidence>
<keyword evidence="7" id="KW-0472">Membrane</keyword>
<reference evidence="15 16" key="1">
    <citation type="journal article" date="2018" name="Sci. Rep.">
        <title>Genomic signatures of local adaptation to the degree of environmental predictability in rotifers.</title>
        <authorList>
            <person name="Franch-Gras L."/>
            <person name="Hahn C."/>
            <person name="Garcia-Roger E.M."/>
            <person name="Carmona M.J."/>
            <person name="Serra M."/>
            <person name="Gomez A."/>
        </authorList>
    </citation>
    <scope>NUCLEOTIDE SEQUENCE [LARGE SCALE GENOMIC DNA]</scope>
    <source>
        <strain evidence="15">HYR1</strain>
    </source>
</reference>
<dbReference type="AlphaFoldDB" id="A0A3M7PDZ7"/>
<keyword evidence="8 11" id="KW-1015">Disulfide bond</keyword>
<dbReference type="SMART" id="SM00181">
    <property type="entry name" value="EGF"/>
    <property type="match status" value="2"/>
</dbReference>
<dbReference type="STRING" id="10195.A0A3M7PDZ7"/>
<comment type="subcellular location">
    <subcellularLocation>
        <location evidence="1">Membrane</location>
        <topology evidence="1">Single-pass type I membrane protein</topology>
    </subcellularLocation>
</comment>
<dbReference type="Gene3D" id="2.10.25.10">
    <property type="entry name" value="Laminin"/>
    <property type="match status" value="2"/>
</dbReference>
<evidence type="ECO:0000313" key="16">
    <source>
        <dbReference type="Proteomes" id="UP000276133"/>
    </source>
</evidence>
<protein>
    <submittedName>
        <fullName evidence="15">Low-density lipo receptor-related</fullName>
    </submittedName>
</protein>
<comment type="caution">
    <text evidence="15">The sequence shown here is derived from an EMBL/GenBank/DDBJ whole genome shotgun (WGS) entry which is preliminary data.</text>
</comment>
<feature type="disulfide bond" evidence="12">
    <location>
        <begin position="173"/>
        <end position="191"/>
    </location>
</feature>
<name>A0A3M7PDZ7_BRAPC</name>
<dbReference type="InterPro" id="IPR000742">
    <property type="entry name" value="EGF"/>
</dbReference>
<dbReference type="InterPro" id="IPR049883">
    <property type="entry name" value="NOTCH1_EGF-like"/>
</dbReference>
<evidence type="ECO:0000256" key="9">
    <source>
        <dbReference type="ARBA" id="ARBA00023170"/>
    </source>
</evidence>
<dbReference type="SUPFAM" id="SSF57196">
    <property type="entry name" value="EGF/Laminin"/>
    <property type="match status" value="2"/>
</dbReference>
<evidence type="ECO:0000256" key="5">
    <source>
        <dbReference type="ARBA" id="ARBA00022737"/>
    </source>
</evidence>
<accession>A0A3M7PDZ7</accession>
<keyword evidence="9 15" id="KW-0675">Receptor</keyword>
<dbReference type="SMART" id="SM00135">
    <property type="entry name" value="LY"/>
    <property type="match status" value="2"/>
</dbReference>
<feature type="disulfide bond" evidence="11">
    <location>
        <begin position="292"/>
        <end position="302"/>
    </location>
</feature>
<feature type="disulfide bond" evidence="12">
    <location>
        <begin position="185"/>
        <end position="200"/>
    </location>
</feature>
<dbReference type="PANTHER" id="PTHR22722">
    <property type="entry name" value="LOW-DENSITY LIPOPROTEIN RECEPTOR-RELATED PROTEIN 2-RELATED"/>
    <property type="match status" value="1"/>
</dbReference>
<dbReference type="CDD" id="cd00054">
    <property type="entry name" value="EGF_CA"/>
    <property type="match status" value="1"/>
</dbReference>
<dbReference type="InterPro" id="IPR051221">
    <property type="entry name" value="LDLR-related"/>
</dbReference>
<proteinExistence type="predicted"/>
<keyword evidence="5" id="KW-0677">Repeat</keyword>
<evidence type="ECO:0000256" key="4">
    <source>
        <dbReference type="ARBA" id="ARBA00022692"/>
    </source>
</evidence>
<evidence type="ECO:0000256" key="13">
    <source>
        <dbReference type="PROSITE-ProRule" id="PRU00461"/>
    </source>
</evidence>
<dbReference type="PROSITE" id="PS01186">
    <property type="entry name" value="EGF_2"/>
    <property type="match status" value="1"/>
</dbReference>
<feature type="disulfide bond" evidence="12">
    <location>
        <begin position="54"/>
        <end position="69"/>
    </location>
</feature>
<dbReference type="PROSITE" id="PS51120">
    <property type="entry name" value="LDLRB"/>
    <property type="match status" value="1"/>
</dbReference>
<dbReference type="SUPFAM" id="SSF57424">
    <property type="entry name" value="LDL receptor-like module"/>
    <property type="match status" value="5"/>
</dbReference>
<dbReference type="GO" id="GO:0005509">
    <property type="term" value="F:calcium ion binding"/>
    <property type="evidence" value="ECO:0007669"/>
    <property type="project" value="InterPro"/>
</dbReference>
<dbReference type="InterPro" id="IPR036055">
    <property type="entry name" value="LDL_receptor-like_sf"/>
</dbReference>
<dbReference type="PROSITE" id="PS50026">
    <property type="entry name" value="EGF_3"/>
    <property type="match status" value="1"/>
</dbReference>